<name>A0A1N6DWV5_9BACT</name>
<dbReference type="RefSeq" id="WP_074224170.1">
    <property type="nucleotide sequence ID" value="NZ_FSRC01000001.1"/>
</dbReference>
<dbReference type="OrthoDB" id="9810303at2"/>
<dbReference type="NCBIfam" id="TIGR04283">
    <property type="entry name" value="glyco_like_mftF"/>
    <property type="match status" value="1"/>
</dbReference>
<dbReference type="PANTHER" id="PTHR43646">
    <property type="entry name" value="GLYCOSYLTRANSFERASE"/>
    <property type="match status" value="1"/>
</dbReference>
<keyword evidence="2" id="KW-1003">Cell membrane</keyword>
<keyword evidence="8" id="KW-1185">Reference proteome</keyword>
<evidence type="ECO:0000256" key="1">
    <source>
        <dbReference type="ARBA" id="ARBA00004236"/>
    </source>
</evidence>
<organism evidence="7 8">
    <name type="scientific">Algoriphagus halophilus</name>
    <dbReference type="NCBI Taxonomy" id="226505"/>
    <lineage>
        <taxon>Bacteria</taxon>
        <taxon>Pseudomonadati</taxon>
        <taxon>Bacteroidota</taxon>
        <taxon>Cytophagia</taxon>
        <taxon>Cytophagales</taxon>
        <taxon>Cyclobacteriaceae</taxon>
        <taxon>Algoriphagus</taxon>
    </lineage>
</organism>
<keyword evidence="5" id="KW-0472">Membrane</keyword>
<dbReference type="InterPro" id="IPR001173">
    <property type="entry name" value="Glyco_trans_2-like"/>
</dbReference>
<dbReference type="InterPro" id="IPR029044">
    <property type="entry name" value="Nucleotide-diphossugar_trans"/>
</dbReference>
<keyword evidence="3" id="KW-0328">Glycosyltransferase</keyword>
<dbReference type="InterPro" id="IPR026461">
    <property type="entry name" value="Trfase_2_rSAM/seldom_assoc"/>
</dbReference>
<evidence type="ECO:0000256" key="2">
    <source>
        <dbReference type="ARBA" id="ARBA00022475"/>
    </source>
</evidence>
<dbReference type="GO" id="GO:0005886">
    <property type="term" value="C:plasma membrane"/>
    <property type="evidence" value="ECO:0007669"/>
    <property type="project" value="UniProtKB-SubCell"/>
</dbReference>
<dbReference type="Gene3D" id="3.90.550.10">
    <property type="entry name" value="Spore Coat Polysaccharide Biosynthesis Protein SpsA, Chain A"/>
    <property type="match status" value="1"/>
</dbReference>
<sequence length="236" mass="27378">MIEEESISVIIPTYNESGNLKELIPLIKAEKDPKILEIIVVDAQSSDQTKQVAENFGVKFFHSERRSRAYQMNLGARHAIGSIFYFVHADTRPIKGFAQDIYKNFLNSKLAGCYRYSFDKTQFLLKINAWFTRFNGIFAGGGDQTLYITRSLFEKLEGFNEKYTIMEDFELIRRIRKISSFHIIPKEVIVSARKYEDNGWLRVQFANLLAFTLFLLNSNPKSIKSLYCILLKKQNT</sequence>
<comment type="subcellular location">
    <subcellularLocation>
        <location evidence="1">Cell membrane</location>
    </subcellularLocation>
</comment>
<evidence type="ECO:0000256" key="4">
    <source>
        <dbReference type="ARBA" id="ARBA00022679"/>
    </source>
</evidence>
<evidence type="ECO:0000259" key="6">
    <source>
        <dbReference type="Pfam" id="PF00535"/>
    </source>
</evidence>
<evidence type="ECO:0000256" key="3">
    <source>
        <dbReference type="ARBA" id="ARBA00022676"/>
    </source>
</evidence>
<dbReference type="AlphaFoldDB" id="A0A1N6DWV5"/>
<dbReference type="CDD" id="cd02522">
    <property type="entry name" value="GT_2_like_a"/>
    <property type="match status" value="1"/>
</dbReference>
<accession>A0A1N6DWV5</accession>
<protein>
    <submittedName>
        <fullName evidence="7">Transferase 2, rSAM/selenodomain-associated</fullName>
    </submittedName>
</protein>
<dbReference type="Pfam" id="PF00535">
    <property type="entry name" value="Glycos_transf_2"/>
    <property type="match status" value="1"/>
</dbReference>
<keyword evidence="4 7" id="KW-0808">Transferase</keyword>
<evidence type="ECO:0000313" key="7">
    <source>
        <dbReference type="EMBL" id="SIN75275.1"/>
    </source>
</evidence>
<evidence type="ECO:0000256" key="5">
    <source>
        <dbReference type="ARBA" id="ARBA00023136"/>
    </source>
</evidence>
<dbReference type="Proteomes" id="UP000185221">
    <property type="component" value="Unassembled WGS sequence"/>
</dbReference>
<reference evidence="8" key="1">
    <citation type="submission" date="2016-11" db="EMBL/GenBank/DDBJ databases">
        <authorList>
            <person name="Varghese N."/>
            <person name="Submissions S."/>
        </authorList>
    </citation>
    <scope>NUCLEOTIDE SEQUENCE [LARGE SCALE GENOMIC DNA]</scope>
    <source>
        <strain evidence="8">DSM 15292</strain>
    </source>
</reference>
<dbReference type="PANTHER" id="PTHR43646:SF2">
    <property type="entry name" value="GLYCOSYLTRANSFERASE 2-LIKE DOMAIN-CONTAINING PROTEIN"/>
    <property type="match status" value="1"/>
</dbReference>
<dbReference type="SUPFAM" id="SSF53448">
    <property type="entry name" value="Nucleotide-diphospho-sugar transferases"/>
    <property type="match status" value="1"/>
</dbReference>
<dbReference type="EMBL" id="FSRC01000001">
    <property type="protein sequence ID" value="SIN75275.1"/>
    <property type="molecule type" value="Genomic_DNA"/>
</dbReference>
<feature type="domain" description="Glycosyltransferase 2-like" evidence="6">
    <location>
        <begin position="8"/>
        <end position="123"/>
    </location>
</feature>
<dbReference type="GO" id="GO:0016757">
    <property type="term" value="F:glycosyltransferase activity"/>
    <property type="evidence" value="ECO:0007669"/>
    <property type="project" value="UniProtKB-KW"/>
</dbReference>
<dbReference type="STRING" id="226505.SAMN05444394_1486"/>
<proteinExistence type="predicted"/>
<gene>
    <name evidence="7" type="ORF">SAMN05444394_1486</name>
</gene>
<evidence type="ECO:0000313" key="8">
    <source>
        <dbReference type="Proteomes" id="UP000185221"/>
    </source>
</evidence>